<dbReference type="GO" id="GO:0016020">
    <property type="term" value="C:membrane"/>
    <property type="evidence" value="ECO:0007669"/>
    <property type="project" value="UniProtKB-SubCell"/>
</dbReference>
<organism evidence="8 9">
    <name type="scientific">Tautonia sociabilis</name>
    <dbReference type="NCBI Taxonomy" id="2080755"/>
    <lineage>
        <taxon>Bacteria</taxon>
        <taxon>Pseudomonadati</taxon>
        <taxon>Planctomycetota</taxon>
        <taxon>Planctomycetia</taxon>
        <taxon>Isosphaerales</taxon>
        <taxon>Isosphaeraceae</taxon>
        <taxon>Tautonia</taxon>
    </lineage>
</organism>
<evidence type="ECO:0000256" key="2">
    <source>
        <dbReference type="ARBA" id="ARBA00022692"/>
    </source>
</evidence>
<feature type="transmembrane region" description="Helical" evidence="6">
    <location>
        <begin position="123"/>
        <end position="140"/>
    </location>
</feature>
<feature type="domain" description="EamA" evidence="7">
    <location>
        <begin position="147"/>
        <end position="281"/>
    </location>
</feature>
<keyword evidence="9" id="KW-1185">Reference proteome</keyword>
<dbReference type="AlphaFoldDB" id="A0A432MC35"/>
<gene>
    <name evidence="8" type="ORF">TsocGM_24975</name>
</gene>
<feature type="transmembrane region" description="Helical" evidence="6">
    <location>
        <begin position="35"/>
        <end position="57"/>
    </location>
</feature>
<evidence type="ECO:0000256" key="5">
    <source>
        <dbReference type="SAM" id="MobiDB-lite"/>
    </source>
</evidence>
<evidence type="ECO:0000313" key="9">
    <source>
        <dbReference type="Proteomes" id="UP000280296"/>
    </source>
</evidence>
<dbReference type="SUPFAM" id="SSF103481">
    <property type="entry name" value="Multidrug resistance efflux transporter EmrE"/>
    <property type="match status" value="2"/>
</dbReference>
<dbReference type="InterPro" id="IPR037185">
    <property type="entry name" value="EmrE-like"/>
</dbReference>
<evidence type="ECO:0000259" key="7">
    <source>
        <dbReference type="Pfam" id="PF00892"/>
    </source>
</evidence>
<dbReference type="InterPro" id="IPR000620">
    <property type="entry name" value="EamA_dom"/>
</dbReference>
<keyword evidence="4 6" id="KW-0472">Membrane</keyword>
<dbReference type="RefSeq" id="WP_126728183.1">
    <property type="nucleotide sequence ID" value="NZ_RYZH01000092.1"/>
</dbReference>
<dbReference type="Pfam" id="PF00892">
    <property type="entry name" value="EamA"/>
    <property type="match status" value="2"/>
</dbReference>
<evidence type="ECO:0000256" key="4">
    <source>
        <dbReference type="ARBA" id="ARBA00023136"/>
    </source>
</evidence>
<reference evidence="8 9" key="1">
    <citation type="submission" date="2018-12" db="EMBL/GenBank/DDBJ databases">
        <authorList>
            <person name="Toschakov S.V."/>
        </authorList>
    </citation>
    <scope>NUCLEOTIDE SEQUENCE [LARGE SCALE GENOMIC DNA]</scope>
    <source>
        <strain evidence="8 9">GM2012</strain>
    </source>
</reference>
<keyword evidence="3 6" id="KW-1133">Transmembrane helix</keyword>
<feature type="transmembrane region" description="Helical" evidence="6">
    <location>
        <begin position="266"/>
        <end position="285"/>
    </location>
</feature>
<evidence type="ECO:0000313" key="8">
    <source>
        <dbReference type="EMBL" id="RUL81576.1"/>
    </source>
</evidence>
<feature type="transmembrane region" description="Helical" evidence="6">
    <location>
        <begin position="177"/>
        <end position="197"/>
    </location>
</feature>
<feature type="transmembrane region" description="Helical" evidence="6">
    <location>
        <begin position="9"/>
        <end position="29"/>
    </location>
</feature>
<accession>A0A432MC35</accession>
<dbReference type="PANTHER" id="PTHR22911:SF6">
    <property type="entry name" value="SOLUTE CARRIER FAMILY 35 MEMBER G1"/>
    <property type="match status" value="1"/>
</dbReference>
<feature type="transmembrane region" description="Helical" evidence="6">
    <location>
        <begin position="69"/>
        <end position="87"/>
    </location>
</feature>
<dbReference type="OrthoDB" id="269675at2"/>
<evidence type="ECO:0000256" key="6">
    <source>
        <dbReference type="SAM" id="Phobius"/>
    </source>
</evidence>
<feature type="transmembrane region" description="Helical" evidence="6">
    <location>
        <begin position="240"/>
        <end position="260"/>
    </location>
</feature>
<feature type="transmembrane region" description="Helical" evidence="6">
    <location>
        <begin position="146"/>
        <end position="165"/>
    </location>
</feature>
<feature type="domain" description="EamA" evidence="7">
    <location>
        <begin position="7"/>
        <end position="136"/>
    </location>
</feature>
<proteinExistence type="predicted"/>
<keyword evidence="2 6" id="KW-0812">Transmembrane</keyword>
<protein>
    <submittedName>
        <fullName evidence="8">DMT family transporter</fullName>
    </submittedName>
</protein>
<dbReference type="PANTHER" id="PTHR22911">
    <property type="entry name" value="ACYL-MALONYL CONDENSING ENZYME-RELATED"/>
    <property type="match status" value="1"/>
</dbReference>
<name>A0A432MC35_9BACT</name>
<feature type="region of interest" description="Disordered" evidence="5">
    <location>
        <begin position="292"/>
        <end position="322"/>
    </location>
</feature>
<feature type="transmembrane region" description="Helical" evidence="6">
    <location>
        <begin position="209"/>
        <end position="228"/>
    </location>
</feature>
<comment type="subcellular location">
    <subcellularLocation>
        <location evidence="1">Membrane</location>
        <topology evidence="1">Multi-pass membrane protein</topology>
    </subcellularLocation>
</comment>
<dbReference type="EMBL" id="RYZH01000092">
    <property type="protein sequence ID" value="RUL81576.1"/>
    <property type="molecule type" value="Genomic_DNA"/>
</dbReference>
<dbReference type="Proteomes" id="UP000280296">
    <property type="component" value="Unassembled WGS sequence"/>
</dbReference>
<evidence type="ECO:0000256" key="3">
    <source>
        <dbReference type="ARBA" id="ARBA00022989"/>
    </source>
</evidence>
<reference evidence="8 9" key="2">
    <citation type="submission" date="2019-01" db="EMBL/GenBank/DDBJ databases">
        <title>Tautonia sociabilis, a novel thermotolerant planctomycete of Isosphaeraceae family, isolated from a 4000 m deep subterranean habitat.</title>
        <authorList>
            <person name="Kovaleva O.L."/>
            <person name="Elcheninov A.G."/>
            <person name="Van Heerden E."/>
            <person name="Toshchakov S.V."/>
            <person name="Novikov A."/>
            <person name="Bonch-Osmolovskaya E.A."/>
            <person name="Kublanov I.V."/>
        </authorList>
    </citation>
    <scope>NUCLEOTIDE SEQUENCE [LARGE SCALE GENOMIC DNA]</scope>
    <source>
        <strain evidence="8 9">GM2012</strain>
    </source>
</reference>
<sequence>MESQTLRAALWMLAGAVSFALMGSFTHALGPRCDWLVVALTRAVFMLGSSWVLARSAGVRLVVVRPPILWVRSLAGSVSLVCNFYAISRLPVADALTLTSMYPLWIVVISAFVLRRAPSGTEVLGMASGLIGVALIQRPHLGGDRLATIVAVFSSATTAVALMGLHRLRNVDTRAVVAHFAGVGTLVAGAWLLIRSVRGGAPVLPLDPVTLAMLAGVAVSGTIGQICLTRAYALGVPTRIAVIGLSQVAFAMAFDVWVWGRVLTPMTLLGFAFVLAPTALLTAVARRRLADVAQPSPASEPSPPAPVEDDPHALPVVARASD</sequence>
<feature type="transmembrane region" description="Helical" evidence="6">
    <location>
        <begin position="93"/>
        <end position="114"/>
    </location>
</feature>
<evidence type="ECO:0000256" key="1">
    <source>
        <dbReference type="ARBA" id="ARBA00004141"/>
    </source>
</evidence>
<comment type="caution">
    <text evidence="8">The sequence shown here is derived from an EMBL/GenBank/DDBJ whole genome shotgun (WGS) entry which is preliminary data.</text>
</comment>